<dbReference type="PANTHER" id="PTHR43793">
    <property type="entry name" value="FAD SYNTHASE"/>
    <property type="match status" value="1"/>
</dbReference>
<dbReference type="RefSeq" id="WP_070127042.1">
    <property type="nucleotide sequence ID" value="NZ_MDHN01000041.1"/>
</dbReference>
<dbReference type="AlphaFoldDB" id="A0A1E7Z722"/>
<dbReference type="InterPro" id="IPR050385">
    <property type="entry name" value="Archaeal_FAD_synthase"/>
</dbReference>
<comment type="caution">
    <text evidence="4">The sequence shown here is derived from an EMBL/GenBank/DDBJ whole genome shotgun (WGS) entry which is preliminary data.</text>
</comment>
<dbReference type="Proteomes" id="UP000175691">
    <property type="component" value="Unassembled WGS sequence"/>
</dbReference>
<sequence length="151" mass="17707">MTTIVTYGTFDLFHIGHVKLLKRLRALGDRLIVGLSSDEFNQQKGKTTVIPFHDRREILLACRYVDDVFQENCWEQKREDLIRLDADIFAMGDDWVGQFDDLQDIVKVIYLPRTKDVSTTELKTVIHEIQDEKIREIQKVTRHLHGLIENI</sequence>
<dbReference type="EMBL" id="MDHN01000041">
    <property type="protein sequence ID" value="OFC69262.1"/>
    <property type="molecule type" value="Genomic_DNA"/>
</dbReference>
<dbReference type="Gene3D" id="3.40.50.620">
    <property type="entry name" value="HUPs"/>
    <property type="match status" value="1"/>
</dbReference>
<name>A0A1E7Z722_9ALTE</name>
<evidence type="ECO:0000313" key="5">
    <source>
        <dbReference type="Proteomes" id="UP000175691"/>
    </source>
</evidence>
<keyword evidence="2 4" id="KW-0548">Nucleotidyltransferase</keyword>
<evidence type="ECO:0000259" key="3">
    <source>
        <dbReference type="Pfam" id="PF01467"/>
    </source>
</evidence>
<dbReference type="SUPFAM" id="SSF52374">
    <property type="entry name" value="Nucleotidylyl transferase"/>
    <property type="match status" value="1"/>
</dbReference>
<dbReference type="GO" id="GO:0016779">
    <property type="term" value="F:nucleotidyltransferase activity"/>
    <property type="evidence" value="ECO:0007669"/>
    <property type="project" value="UniProtKB-KW"/>
</dbReference>
<gene>
    <name evidence="4" type="ORF">BFC18_19530</name>
</gene>
<feature type="domain" description="Cytidyltransferase-like" evidence="3">
    <location>
        <begin position="5"/>
        <end position="123"/>
    </location>
</feature>
<reference evidence="4 5" key="1">
    <citation type="submission" date="2016-08" db="EMBL/GenBank/DDBJ databases">
        <authorList>
            <person name="Seilhamer J.J."/>
        </authorList>
    </citation>
    <scope>NUCLEOTIDE SEQUENCE [LARGE SCALE GENOMIC DNA]</scope>
    <source>
        <strain evidence="4 5">KCTC 42603</strain>
    </source>
</reference>
<evidence type="ECO:0000313" key="4">
    <source>
        <dbReference type="EMBL" id="OFC69262.1"/>
    </source>
</evidence>
<keyword evidence="5" id="KW-1185">Reference proteome</keyword>
<accession>A0A1E7Z722</accession>
<keyword evidence="1 4" id="KW-0808">Transferase</keyword>
<dbReference type="Pfam" id="PF01467">
    <property type="entry name" value="CTP_transf_like"/>
    <property type="match status" value="1"/>
</dbReference>
<protein>
    <submittedName>
        <fullName evidence="4">Glycerol-3-phosphate cytidylyltransferase</fullName>
    </submittedName>
</protein>
<dbReference type="OrthoDB" id="9802794at2"/>
<dbReference type="PANTHER" id="PTHR43793:SF1">
    <property type="entry name" value="FAD SYNTHASE"/>
    <property type="match status" value="1"/>
</dbReference>
<evidence type="ECO:0000256" key="1">
    <source>
        <dbReference type="ARBA" id="ARBA00022679"/>
    </source>
</evidence>
<dbReference type="NCBIfam" id="TIGR00125">
    <property type="entry name" value="cyt_tran_rel"/>
    <property type="match status" value="1"/>
</dbReference>
<proteinExistence type="predicted"/>
<dbReference type="InterPro" id="IPR014729">
    <property type="entry name" value="Rossmann-like_a/b/a_fold"/>
</dbReference>
<organism evidence="4 5">
    <name type="scientific">Alteromonas confluentis</name>
    <dbReference type="NCBI Taxonomy" id="1656094"/>
    <lineage>
        <taxon>Bacteria</taxon>
        <taxon>Pseudomonadati</taxon>
        <taxon>Pseudomonadota</taxon>
        <taxon>Gammaproteobacteria</taxon>
        <taxon>Alteromonadales</taxon>
        <taxon>Alteromonadaceae</taxon>
        <taxon>Alteromonas/Salinimonas group</taxon>
        <taxon>Alteromonas</taxon>
    </lineage>
</organism>
<evidence type="ECO:0000256" key="2">
    <source>
        <dbReference type="ARBA" id="ARBA00022695"/>
    </source>
</evidence>
<dbReference type="InterPro" id="IPR004821">
    <property type="entry name" value="Cyt_trans-like"/>
</dbReference>
<dbReference type="STRING" id="1656094.BFC18_19530"/>